<accession>A0A0A9C3Q7</accession>
<sequence length="19" mass="1879">MSPGALLIPLGGRLAAPMN</sequence>
<organism evidence="1">
    <name type="scientific">Arundo donax</name>
    <name type="common">Giant reed</name>
    <name type="synonym">Donax arundinaceus</name>
    <dbReference type="NCBI Taxonomy" id="35708"/>
    <lineage>
        <taxon>Eukaryota</taxon>
        <taxon>Viridiplantae</taxon>
        <taxon>Streptophyta</taxon>
        <taxon>Embryophyta</taxon>
        <taxon>Tracheophyta</taxon>
        <taxon>Spermatophyta</taxon>
        <taxon>Magnoliopsida</taxon>
        <taxon>Liliopsida</taxon>
        <taxon>Poales</taxon>
        <taxon>Poaceae</taxon>
        <taxon>PACMAD clade</taxon>
        <taxon>Arundinoideae</taxon>
        <taxon>Arundineae</taxon>
        <taxon>Arundo</taxon>
    </lineage>
</organism>
<dbReference type="EMBL" id="GBRH01228817">
    <property type="protein sequence ID" value="JAD69078.1"/>
    <property type="molecule type" value="Transcribed_RNA"/>
</dbReference>
<proteinExistence type="predicted"/>
<reference evidence="1" key="2">
    <citation type="journal article" date="2015" name="Data Brief">
        <title>Shoot transcriptome of the giant reed, Arundo donax.</title>
        <authorList>
            <person name="Barrero R.A."/>
            <person name="Guerrero F.D."/>
            <person name="Moolhuijzen P."/>
            <person name="Goolsby J.A."/>
            <person name="Tidwell J."/>
            <person name="Bellgard S.E."/>
            <person name="Bellgard M.I."/>
        </authorList>
    </citation>
    <scope>NUCLEOTIDE SEQUENCE</scope>
    <source>
        <tissue evidence="1">Shoot tissue taken approximately 20 cm above the soil surface</tissue>
    </source>
</reference>
<evidence type="ECO:0000313" key="1">
    <source>
        <dbReference type="EMBL" id="JAD69078.1"/>
    </source>
</evidence>
<dbReference type="AlphaFoldDB" id="A0A0A9C3Q7"/>
<name>A0A0A9C3Q7_ARUDO</name>
<protein>
    <submittedName>
        <fullName evidence="1">Uncharacterized protein</fullName>
    </submittedName>
</protein>
<reference evidence="1" key="1">
    <citation type="submission" date="2014-09" db="EMBL/GenBank/DDBJ databases">
        <authorList>
            <person name="Magalhaes I.L.F."/>
            <person name="Oliveira U."/>
            <person name="Santos F.R."/>
            <person name="Vidigal T.H.D.A."/>
            <person name="Brescovit A.D."/>
            <person name="Santos A.J."/>
        </authorList>
    </citation>
    <scope>NUCLEOTIDE SEQUENCE</scope>
    <source>
        <tissue evidence="1">Shoot tissue taken approximately 20 cm above the soil surface</tissue>
    </source>
</reference>